<dbReference type="Proteomes" id="UP000095283">
    <property type="component" value="Unplaced"/>
</dbReference>
<organism evidence="1 2">
    <name type="scientific">Heterorhabditis bacteriophora</name>
    <name type="common">Entomopathogenic nematode worm</name>
    <dbReference type="NCBI Taxonomy" id="37862"/>
    <lineage>
        <taxon>Eukaryota</taxon>
        <taxon>Metazoa</taxon>
        <taxon>Ecdysozoa</taxon>
        <taxon>Nematoda</taxon>
        <taxon>Chromadorea</taxon>
        <taxon>Rhabditida</taxon>
        <taxon>Rhabditina</taxon>
        <taxon>Rhabditomorpha</taxon>
        <taxon>Strongyloidea</taxon>
        <taxon>Heterorhabditidae</taxon>
        <taxon>Heterorhabditis</taxon>
    </lineage>
</organism>
<dbReference type="WBParaSite" id="Hba_06953">
    <property type="protein sequence ID" value="Hba_06953"/>
    <property type="gene ID" value="Hba_06953"/>
</dbReference>
<keyword evidence="1" id="KW-1185">Reference proteome</keyword>
<evidence type="ECO:0000313" key="1">
    <source>
        <dbReference type="Proteomes" id="UP000095283"/>
    </source>
</evidence>
<protein>
    <submittedName>
        <fullName evidence="2">Transposase</fullName>
    </submittedName>
</protein>
<reference evidence="2" key="1">
    <citation type="submission" date="2016-11" db="UniProtKB">
        <authorList>
            <consortium name="WormBaseParasite"/>
        </authorList>
    </citation>
    <scope>IDENTIFICATION</scope>
</reference>
<name>A0A1I7WPE5_HETBA</name>
<dbReference type="AlphaFoldDB" id="A0A1I7WPE5"/>
<accession>A0A1I7WPE5</accession>
<sequence>MSCKISDGNGIQKFFRREKRSGERAVGNVRKDLKTVVNKVETSIRPPWYQRSWSEQNKTDFLAEMKKTT</sequence>
<proteinExistence type="predicted"/>
<evidence type="ECO:0000313" key="2">
    <source>
        <dbReference type="WBParaSite" id="Hba_06953"/>
    </source>
</evidence>